<accession>A0A377G5R4</accession>
<gene>
    <name evidence="2" type="ORF">NCTC11370_00207</name>
</gene>
<dbReference type="EMBL" id="UGGT01000001">
    <property type="protein sequence ID" value="STO20162.1"/>
    <property type="molecule type" value="Genomic_DNA"/>
</dbReference>
<dbReference type="STRING" id="1094715.GCA_000236165_00208"/>
<feature type="transmembrane region" description="Helical" evidence="1">
    <location>
        <begin position="258"/>
        <end position="281"/>
    </location>
</feature>
<evidence type="ECO:0000313" key="2">
    <source>
        <dbReference type="EMBL" id="STO20162.1"/>
    </source>
</evidence>
<dbReference type="Proteomes" id="UP000254554">
    <property type="component" value="Unassembled WGS sequence"/>
</dbReference>
<dbReference type="RefSeq" id="WP_019349463.1">
    <property type="nucleotide sequence ID" value="NZ_UGGT01000001.1"/>
</dbReference>
<organism evidence="2 3">
    <name type="scientific">Fluoribacter dumoffii</name>
    <dbReference type="NCBI Taxonomy" id="463"/>
    <lineage>
        <taxon>Bacteria</taxon>
        <taxon>Pseudomonadati</taxon>
        <taxon>Pseudomonadota</taxon>
        <taxon>Gammaproteobacteria</taxon>
        <taxon>Legionellales</taxon>
        <taxon>Legionellaceae</taxon>
        <taxon>Fluoribacter</taxon>
    </lineage>
</organism>
<keyword evidence="1" id="KW-0812">Transmembrane</keyword>
<name>A0A377G5R4_9GAMM</name>
<keyword evidence="1" id="KW-0472">Membrane</keyword>
<sequence>MASVKEFEIANTLSEARVILNEIQSSIDYDAEFSISVDPANTSKKVVLVSKVIKTTGDSSKAMMQIGSSVRKFQNVPPTESLLQGLRFGSIFLAVLDFLLIPFVYLTCYLLDTEMPVNKENNAKWLLSGIFLALTITSMAVPAVAVAVAFVTTSLSLALSLFLLGRTTYEYYTLHEAKKVNKKLIYSAEVEMKAIQENARKLNSALDKLDTEMDFISFCEQVGLIYENYQLQKRDLLNLKLTELDLNKKLKDANFRAVFDKGVGFSLSAVGLIGLIVSLYFPLAGLGILTAVSVLSLTYVAARLFLSGAQWIRGLLRTSGSEGPTNDDLIETNAKDNKLSTDFMLERFFGSKEKARASFKNTPPEGIDYSSTSTASIFQVEESPGAQDLACDLPDMNY</sequence>
<dbReference type="GeneID" id="93291258"/>
<feature type="transmembrane region" description="Helical" evidence="1">
    <location>
        <begin position="287"/>
        <end position="306"/>
    </location>
</feature>
<proteinExistence type="predicted"/>
<dbReference type="AlphaFoldDB" id="A0A377G5R4"/>
<evidence type="ECO:0000256" key="1">
    <source>
        <dbReference type="SAM" id="Phobius"/>
    </source>
</evidence>
<reference evidence="2 3" key="1">
    <citation type="submission" date="2018-06" db="EMBL/GenBank/DDBJ databases">
        <authorList>
            <consortium name="Pathogen Informatics"/>
            <person name="Doyle S."/>
        </authorList>
    </citation>
    <scope>NUCLEOTIDE SEQUENCE [LARGE SCALE GENOMIC DNA]</scope>
    <source>
        <strain evidence="2 3">NCTC11370</strain>
    </source>
</reference>
<evidence type="ECO:0008006" key="4">
    <source>
        <dbReference type="Google" id="ProtNLM"/>
    </source>
</evidence>
<dbReference type="OrthoDB" id="5653910at2"/>
<keyword evidence="1" id="KW-1133">Transmembrane helix</keyword>
<keyword evidence="3" id="KW-1185">Reference proteome</keyword>
<protein>
    <recommendedName>
        <fullName evidence="4">Coiled-coil protein</fullName>
    </recommendedName>
</protein>
<feature type="transmembrane region" description="Helical" evidence="1">
    <location>
        <begin position="88"/>
        <end position="111"/>
    </location>
</feature>
<feature type="transmembrane region" description="Helical" evidence="1">
    <location>
        <begin position="123"/>
        <end position="141"/>
    </location>
</feature>
<evidence type="ECO:0000313" key="3">
    <source>
        <dbReference type="Proteomes" id="UP000254554"/>
    </source>
</evidence>